<reference evidence="1 2" key="1">
    <citation type="submission" date="2015-08" db="EMBL/GenBank/DDBJ databases">
        <authorList>
            <person name="Babu N.S."/>
            <person name="Beckwith C.J."/>
            <person name="Beseler K.G."/>
            <person name="Brison A."/>
            <person name="Carone J.V."/>
            <person name="Caskin T.P."/>
            <person name="Diamond M."/>
            <person name="Durham M.E."/>
            <person name="Foxe J.M."/>
            <person name="Go M."/>
            <person name="Henderson B.A."/>
            <person name="Jones I.B."/>
            <person name="McGettigan J.A."/>
            <person name="Micheletti S.J."/>
            <person name="Nasrallah M.E."/>
            <person name="Ortiz D."/>
            <person name="Piller C.R."/>
            <person name="Privatt S.R."/>
            <person name="Schneider S.L."/>
            <person name="Sharp S."/>
            <person name="Smith T.C."/>
            <person name="Stanton J.D."/>
            <person name="Ullery H.E."/>
            <person name="Wilson R.J."/>
            <person name="Serrano M.G."/>
            <person name="Buck G."/>
            <person name="Lee V."/>
            <person name="Wang Y."/>
            <person name="Carvalho R."/>
            <person name="Voegtly L."/>
            <person name="Shi R."/>
            <person name="Duckworth R."/>
            <person name="Johnson A."/>
            <person name="Loviza R."/>
            <person name="Walstead R."/>
            <person name="Shah Z."/>
            <person name="Kiflezghi M."/>
            <person name="Wade K."/>
            <person name="Ball S.L."/>
            <person name="Bradley K.W."/>
            <person name="Asai D.J."/>
            <person name="Bowman C.A."/>
            <person name="Russell D.A."/>
            <person name="Pope W.H."/>
            <person name="Jacobs-Sera D."/>
            <person name="Hendrix R.W."/>
            <person name="Hatfull G.F."/>
        </authorList>
    </citation>
    <scope>NUCLEOTIDE SEQUENCE [LARGE SCALE GENOMIC DNA]</scope>
    <source>
        <strain evidence="1 2">DSM 27648</strain>
    </source>
</reference>
<gene>
    <name evidence="1" type="ORF">AKJ09_07356</name>
</gene>
<dbReference type="PROSITE" id="PS51257">
    <property type="entry name" value="PROKAR_LIPOPROTEIN"/>
    <property type="match status" value="1"/>
</dbReference>
<evidence type="ECO:0000313" key="1">
    <source>
        <dbReference type="EMBL" id="AKV00693.1"/>
    </source>
</evidence>
<evidence type="ECO:0000313" key="2">
    <source>
        <dbReference type="Proteomes" id="UP000064967"/>
    </source>
</evidence>
<dbReference type="EMBL" id="CP012333">
    <property type="protein sequence ID" value="AKV00693.1"/>
    <property type="molecule type" value="Genomic_DNA"/>
</dbReference>
<dbReference type="RefSeq" id="WP_146651937.1">
    <property type="nucleotide sequence ID" value="NZ_CP012333.1"/>
</dbReference>
<keyword evidence="2" id="KW-1185">Reference proteome</keyword>
<organism evidence="1 2">
    <name type="scientific">Labilithrix luteola</name>
    <dbReference type="NCBI Taxonomy" id="1391654"/>
    <lineage>
        <taxon>Bacteria</taxon>
        <taxon>Pseudomonadati</taxon>
        <taxon>Myxococcota</taxon>
        <taxon>Polyangia</taxon>
        <taxon>Polyangiales</taxon>
        <taxon>Labilitrichaceae</taxon>
        <taxon>Labilithrix</taxon>
    </lineage>
</organism>
<evidence type="ECO:0008006" key="3">
    <source>
        <dbReference type="Google" id="ProtNLM"/>
    </source>
</evidence>
<dbReference type="AlphaFoldDB" id="A0A0K1Q4N3"/>
<dbReference type="Proteomes" id="UP000064967">
    <property type="component" value="Chromosome"/>
</dbReference>
<dbReference type="OrthoDB" id="5492401at2"/>
<proteinExistence type="predicted"/>
<dbReference type="KEGG" id="llu:AKJ09_07356"/>
<dbReference type="STRING" id="1391654.AKJ09_07356"/>
<protein>
    <recommendedName>
        <fullName evidence="3">Tryptophan synthase alpha chain</fullName>
    </recommendedName>
</protein>
<name>A0A0K1Q4N3_9BACT</name>
<dbReference type="PATRIC" id="fig|1391654.3.peg.7474"/>
<sequence length="391" mass="40985">MLRPTARFGATIFVLAPMLWLFGGCGERVTVADTREPESPGLVDPDGGISMLPDVQRLVSYCPSDRCPAGLTTCPGSHFPCDVDLRSDRGNCGACGFACPAPTLRETYECIEGRCVVTCNIDNHTLNCDGVSDNGCEADAIHDDHCAACGIKCTDPGKPCLNRTRFGDIGCGCLDGDLFCPGSFDPCIDAKFNDNNCGACDNACDPGGGGAERYPNTYYGCSASQCGALKCTRHWGDCDSDMVKNGCEISLFSRDHCGACGNACPADQDCLPDVYGEPKCMCPGNETYCAGECVDLATNRFNCGSCGYACREGVSLYSSGICTFGTCSLRCVQGRADCNGNMEDDCETDTNSDPQNCGVCGKVCDAIAGQACVGGQCVVEPCAEDGGVIPR</sequence>
<accession>A0A0K1Q4N3</accession>